<evidence type="ECO:0000256" key="1">
    <source>
        <dbReference type="ARBA" id="ARBA00004496"/>
    </source>
</evidence>
<dbReference type="GO" id="GO:0005737">
    <property type="term" value="C:cytoplasm"/>
    <property type="evidence" value="ECO:0007669"/>
    <property type="project" value="UniProtKB-SubCell"/>
</dbReference>
<accession>A0A7R9LZZ8</accession>
<dbReference type="EC" id="3.4.22.-" evidence="11"/>
<dbReference type="AlphaFoldDB" id="A0A7R9LZZ8"/>
<dbReference type="PANTHER" id="PTHR22624">
    <property type="entry name" value="CYSTEINE PROTEASE ATG4"/>
    <property type="match status" value="1"/>
</dbReference>
<evidence type="ECO:0000259" key="12">
    <source>
        <dbReference type="Pfam" id="PF03416"/>
    </source>
</evidence>
<dbReference type="GO" id="GO:0000423">
    <property type="term" value="P:mitophagy"/>
    <property type="evidence" value="ECO:0007669"/>
    <property type="project" value="TreeGrafter"/>
</dbReference>
<keyword evidence="5 11" id="KW-0645">Protease</keyword>
<keyword evidence="4 11" id="KW-0963">Cytoplasm</keyword>
<keyword evidence="3" id="KW-0813">Transport</keyword>
<dbReference type="GO" id="GO:0004197">
    <property type="term" value="F:cysteine-type endopeptidase activity"/>
    <property type="evidence" value="ECO:0007669"/>
    <property type="project" value="TreeGrafter"/>
</dbReference>
<dbReference type="GO" id="GO:0035973">
    <property type="term" value="P:aggrephagy"/>
    <property type="evidence" value="ECO:0007669"/>
    <property type="project" value="TreeGrafter"/>
</dbReference>
<dbReference type="EMBL" id="CAJPIZ010054788">
    <property type="protein sequence ID" value="CAG2123169.1"/>
    <property type="molecule type" value="Genomic_DNA"/>
</dbReference>
<comment type="function">
    <text evidence="11">Cysteine protease that plays a key role in autophagy by mediating both proteolytic activation and delipidation of ATG8 family proteins.</text>
</comment>
<evidence type="ECO:0000256" key="3">
    <source>
        <dbReference type="ARBA" id="ARBA00022448"/>
    </source>
</evidence>
<keyword evidence="14" id="KW-1185">Reference proteome</keyword>
<proteinExistence type="inferred from homology"/>
<dbReference type="PANTHER" id="PTHR22624:SF52">
    <property type="entry name" value="CYSTEINE PROTEASE"/>
    <property type="match status" value="1"/>
</dbReference>
<dbReference type="InterPro" id="IPR005078">
    <property type="entry name" value="Peptidase_C54"/>
</dbReference>
<dbReference type="Proteomes" id="UP000759131">
    <property type="component" value="Unassembled WGS sequence"/>
</dbReference>
<evidence type="ECO:0000256" key="7">
    <source>
        <dbReference type="ARBA" id="ARBA00022807"/>
    </source>
</evidence>
<evidence type="ECO:0000256" key="6">
    <source>
        <dbReference type="ARBA" id="ARBA00022801"/>
    </source>
</evidence>
<comment type="catalytic activity">
    <reaction evidence="10">
        <text>[protein]-C-terminal L-amino acid-glycyl-phosphatidylethanolamide + H2O = [protein]-C-terminal L-amino acid-glycine + a 1,2-diacyl-sn-glycero-3-phosphoethanolamine</text>
        <dbReference type="Rhea" id="RHEA:67548"/>
        <dbReference type="Rhea" id="RHEA-COMP:17323"/>
        <dbReference type="Rhea" id="RHEA-COMP:17324"/>
        <dbReference type="ChEBI" id="CHEBI:15377"/>
        <dbReference type="ChEBI" id="CHEBI:64612"/>
        <dbReference type="ChEBI" id="CHEBI:172940"/>
        <dbReference type="ChEBI" id="CHEBI:172941"/>
    </reaction>
    <physiologicalReaction direction="left-to-right" evidence="10">
        <dbReference type="Rhea" id="RHEA:67549"/>
    </physiologicalReaction>
</comment>
<protein>
    <recommendedName>
        <fullName evidence="11">Cysteine protease</fullName>
        <ecNumber evidence="11">3.4.22.-</ecNumber>
    </recommendedName>
</protein>
<reference evidence="13" key="1">
    <citation type="submission" date="2020-11" db="EMBL/GenBank/DDBJ databases">
        <authorList>
            <person name="Tran Van P."/>
        </authorList>
    </citation>
    <scope>NUCLEOTIDE SEQUENCE</scope>
</reference>
<evidence type="ECO:0000313" key="13">
    <source>
        <dbReference type="EMBL" id="CAD7650962.1"/>
    </source>
</evidence>
<dbReference type="InterPro" id="IPR046792">
    <property type="entry name" value="Peptidase_C54_cat"/>
</dbReference>
<keyword evidence="9 11" id="KW-0072">Autophagy</keyword>
<sequence>MGKRAGDWYGPASVAHLLKMALSKAAESNPILNNICCYVAQDCTVYVKDVLTLCTSNTTISRETVNLKQKKFTKNNEEVKRKYSFSSQNDSDIEVGVIAGEDLCSYESSMESIAKNRKPSLLS</sequence>
<evidence type="ECO:0000256" key="2">
    <source>
        <dbReference type="ARBA" id="ARBA00010958"/>
    </source>
</evidence>
<keyword evidence="7" id="KW-0788">Thiol protease</keyword>
<feature type="non-terminal residue" evidence="13">
    <location>
        <position position="1"/>
    </location>
</feature>
<dbReference type="GO" id="GO:0015031">
    <property type="term" value="P:protein transport"/>
    <property type="evidence" value="ECO:0007669"/>
    <property type="project" value="UniProtKB-KW"/>
</dbReference>
<organism evidence="13">
    <name type="scientific">Medioppia subpectinata</name>
    <dbReference type="NCBI Taxonomy" id="1979941"/>
    <lineage>
        <taxon>Eukaryota</taxon>
        <taxon>Metazoa</taxon>
        <taxon>Ecdysozoa</taxon>
        <taxon>Arthropoda</taxon>
        <taxon>Chelicerata</taxon>
        <taxon>Arachnida</taxon>
        <taxon>Acari</taxon>
        <taxon>Acariformes</taxon>
        <taxon>Sarcoptiformes</taxon>
        <taxon>Oribatida</taxon>
        <taxon>Brachypylina</taxon>
        <taxon>Oppioidea</taxon>
        <taxon>Oppiidae</taxon>
        <taxon>Medioppia</taxon>
    </lineage>
</organism>
<dbReference type="SUPFAM" id="SSF54001">
    <property type="entry name" value="Cysteine proteinases"/>
    <property type="match status" value="1"/>
</dbReference>
<evidence type="ECO:0000313" key="14">
    <source>
        <dbReference type="Proteomes" id="UP000759131"/>
    </source>
</evidence>
<comment type="similarity">
    <text evidence="2 11">Belongs to the peptidase C54 family.</text>
</comment>
<dbReference type="GO" id="GO:0016485">
    <property type="term" value="P:protein processing"/>
    <property type="evidence" value="ECO:0007669"/>
    <property type="project" value="TreeGrafter"/>
</dbReference>
<dbReference type="GO" id="GO:0034727">
    <property type="term" value="P:piecemeal microautophagy of the nucleus"/>
    <property type="evidence" value="ECO:0007669"/>
    <property type="project" value="TreeGrafter"/>
</dbReference>
<keyword evidence="6 11" id="KW-0378">Hydrolase</keyword>
<dbReference type="GO" id="GO:0000045">
    <property type="term" value="P:autophagosome assembly"/>
    <property type="evidence" value="ECO:0007669"/>
    <property type="project" value="TreeGrafter"/>
</dbReference>
<dbReference type="Pfam" id="PF03416">
    <property type="entry name" value="Peptidase_C54"/>
    <property type="match status" value="1"/>
</dbReference>
<feature type="domain" description="Peptidase C54 catalytic" evidence="12">
    <location>
        <begin position="2"/>
        <end position="67"/>
    </location>
</feature>
<evidence type="ECO:0000256" key="10">
    <source>
        <dbReference type="ARBA" id="ARBA00029362"/>
    </source>
</evidence>
<dbReference type="EMBL" id="OC909363">
    <property type="protein sequence ID" value="CAD7650962.1"/>
    <property type="molecule type" value="Genomic_DNA"/>
</dbReference>
<evidence type="ECO:0000256" key="5">
    <source>
        <dbReference type="ARBA" id="ARBA00022670"/>
    </source>
</evidence>
<comment type="subcellular location">
    <subcellularLocation>
        <location evidence="1 11">Cytoplasm</location>
    </subcellularLocation>
</comment>
<dbReference type="InterPro" id="IPR038765">
    <property type="entry name" value="Papain-like_cys_pep_sf"/>
</dbReference>
<dbReference type="GO" id="GO:0019786">
    <property type="term" value="F:protein-phosphatidylethanolamide deconjugating activity"/>
    <property type="evidence" value="ECO:0007669"/>
    <property type="project" value="InterPro"/>
</dbReference>
<evidence type="ECO:0000256" key="11">
    <source>
        <dbReference type="RuleBase" id="RU363115"/>
    </source>
</evidence>
<keyword evidence="8 11" id="KW-0653">Protein transport</keyword>
<evidence type="ECO:0000256" key="4">
    <source>
        <dbReference type="ARBA" id="ARBA00022490"/>
    </source>
</evidence>
<dbReference type="OrthoDB" id="2960936at2759"/>
<name>A0A7R9LZZ8_9ACAR</name>
<gene>
    <name evidence="13" type="ORF">OSB1V03_LOCUS23114</name>
</gene>
<evidence type="ECO:0000256" key="9">
    <source>
        <dbReference type="ARBA" id="ARBA00023006"/>
    </source>
</evidence>
<evidence type="ECO:0000256" key="8">
    <source>
        <dbReference type="ARBA" id="ARBA00022927"/>
    </source>
</evidence>